<evidence type="ECO:0000256" key="2">
    <source>
        <dbReference type="ARBA" id="ARBA00004430"/>
    </source>
</evidence>
<evidence type="ECO:0000313" key="6">
    <source>
        <dbReference type="EMBL" id="WIA08451.1"/>
    </source>
</evidence>
<dbReference type="EMBL" id="CP126208">
    <property type="protein sequence ID" value="WIA08451.1"/>
    <property type="molecule type" value="Genomic_DNA"/>
</dbReference>
<organism evidence="6 7">
    <name type="scientific">Tetradesmus obliquus</name>
    <name type="common">Green alga</name>
    <name type="synonym">Acutodesmus obliquus</name>
    <dbReference type="NCBI Taxonomy" id="3088"/>
    <lineage>
        <taxon>Eukaryota</taxon>
        <taxon>Viridiplantae</taxon>
        <taxon>Chlorophyta</taxon>
        <taxon>core chlorophytes</taxon>
        <taxon>Chlorophyceae</taxon>
        <taxon>CS clade</taxon>
        <taxon>Sphaeropleales</taxon>
        <taxon>Scenedesmaceae</taxon>
        <taxon>Tetradesmus</taxon>
    </lineage>
</organism>
<keyword evidence="4" id="KW-0677">Repeat</keyword>
<dbReference type="InterPro" id="IPR001611">
    <property type="entry name" value="Leu-rich_rpt"/>
</dbReference>
<keyword evidence="7" id="KW-1185">Reference proteome</keyword>
<comment type="subcellular location">
    <subcellularLocation>
        <location evidence="1">Cell envelope</location>
    </subcellularLocation>
    <subcellularLocation>
        <location evidence="2">Cytoplasm</location>
        <location evidence="2">Cytoskeleton</location>
        <location evidence="2">Cilium axoneme</location>
    </subcellularLocation>
</comment>
<evidence type="ECO:0000256" key="1">
    <source>
        <dbReference type="ARBA" id="ARBA00004196"/>
    </source>
</evidence>
<dbReference type="Pfam" id="PF00560">
    <property type="entry name" value="LRR_1"/>
    <property type="match status" value="1"/>
</dbReference>
<dbReference type="InterPro" id="IPR029787">
    <property type="entry name" value="Nucleotide_cyclase"/>
</dbReference>
<protein>
    <recommendedName>
        <fullName evidence="8">Guanylate cyclase domain-containing protein</fullName>
    </recommendedName>
</protein>
<dbReference type="Gene3D" id="3.80.10.10">
    <property type="entry name" value="Ribonuclease Inhibitor"/>
    <property type="match status" value="3"/>
</dbReference>
<proteinExistence type="predicted"/>
<dbReference type="Gene3D" id="3.30.70.1230">
    <property type="entry name" value="Nucleotide cyclase"/>
    <property type="match status" value="2"/>
</dbReference>
<evidence type="ECO:0000256" key="3">
    <source>
        <dbReference type="ARBA" id="ARBA00022614"/>
    </source>
</evidence>
<dbReference type="SMART" id="SM00369">
    <property type="entry name" value="LRR_TYP"/>
    <property type="match status" value="4"/>
</dbReference>
<gene>
    <name evidence="6" type="ORF">OEZ85_007888</name>
</gene>
<feature type="region of interest" description="Disordered" evidence="5">
    <location>
        <begin position="841"/>
        <end position="878"/>
    </location>
</feature>
<evidence type="ECO:0000313" key="7">
    <source>
        <dbReference type="Proteomes" id="UP001244341"/>
    </source>
</evidence>
<accession>A0ABY8TJJ1</accession>
<dbReference type="SUPFAM" id="SSF52058">
    <property type="entry name" value="L domain-like"/>
    <property type="match status" value="1"/>
</dbReference>
<dbReference type="InterPro" id="IPR051848">
    <property type="entry name" value="PGIP"/>
</dbReference>
<evidence type="ECO:0008006" key="8">
    <source>
        <dbReference type="Google" id="ProtNLM"/>
    </source>
</evidence>
<reference evidence="6 7" key="1">
    <citation type="submission" date="2023-05" db="EMBL/GenBank/DDBJ databases">
        <title>A 100% complete, gapless, phased diploid assembly of the Scenedesmus obliquus UTEX 3031 genome.</title>
        <authorList>
            <person name="Biondi T.C."/>
            <person name="Hanschen E.R."/>
            <person name="Kwon T."/>
            <person name="Eng W."/>
            <person name="Kruse C.P.S."/>
            <person name="Koehler S.I."/>
            <person name="Kunde Y."/>
            <person name="Gleasner C.D."/>
            <person name="You Mak K.T."/>
            <person name="Polle J."/>
            <person name="Hovde B.T."/>
            <person name="Starkenburg S.R."/>
        </authorList>
    </citation>
    <scope>NUCLEOTIDE SEQUENCE [LARGE SCALE GENOMIC DNA]</scope>
    <source>
        <strain evidence="6 7">DOE0152z</strain>
    </source>
</reference>
<dbReference type="InterPro" id="IPR032675">
    <property type="entry name" value="LRR_dom_sf"/>
</dbReference>
<dbReference type="Proteomes" id="UP001244341">
    <property type="component" value="Chromosome 1b"/>
</dbReference>
<dbReference type="InterPro" id="IPR003591">
    <property type="entry name" value="Leu-rich_rpt_typical-subtyp"/>
</dbReference>
<dbReference type="PANTHER" id="PTHR48059:SF30">
    <property type="entry name" value="OS06G0587000 PROTEIN"/>
    <property type="match status" value="1"/>
</dbReference>
<dbReference type="SUPFAM" id="SSF55073">
    <property type="entry name" value="Nucleotide cyclase"/>
    <property type="match status" value="2"/>
</dbReference>
<evidence type="ECO:0000256" key="5">
    <source>
        <dbReference type="SAM" id="MobiDB-lite"/>
    </source>
</evidence>
<dbReference type="PANTHER" id="PTHR48059">
    <property type="entry name" value="POLYGALACTURONASE INHIBITOR 1"/>
    <property type="match status" value="1"/>
</dbReference>
<keyword evidence="3" id="KW-0433">Leucine-rich repeat</keyword>
<sequence>MQGTCEALQTFGRALGQSTWFRSTGWQDVPATATPATACQAYLSGSKPDAAASPAYCSWYGITCNSTTYSTTCATGGPAAQGIRSVELTNNNVIGRVDDPAFLQAIQQLHDCGLKELVIGGSSFGLLGTLSPAIAALDKLQVLALFATNISGTIPPELGSMSALQELDLSTNYLSGTIPPQLGSLANLQSLNLGYNGFTDVGKVLGGRLPASFARLSQLRMLMLEHNALTGSLPQLCSSLPQLEAISLRNNLLTGSATQFGDCRLTALDISDNYFTGLLPAPRSANSSNWHRLQVYRANNNNFSGPLPQFAYGEAPVLAALVLANNSLTGPLPISWTLLPWLTMVDASNNELSGTLPWQLAFQSKLSILALHGNAALSGSISPWWRFTVGLSVLQLGHTNISGPLPGISRSDFYSGRITPQRVCGSNASGFGRLPGLESASIAGTLMSASCGAARQQSGGTYHECGSIDDALPWYLTVDNRAWQVPNAEANFSDNKHMQCPMVYQDLFCSRNGTPQQYPSGERPLWAVSPSYYHYLGCQCAAGFTSRRELAWHGDVIVSRLVCDKSLTLGEVVGLSIAVSAVGLALLAYCLYVAWSGRWGLPKLQRAYVDIRKRLLGAPTSGRVSLVVTDIESYSALMVAMPLVMGRALAQHNNAVRKAAWAHFGFTVCQEGDSYTLAFREALDAVAFCLQVQQALQKTEMGVASGVLEDKEECLSCRVLEVARVVSDAGSGGQVLLDSNTFAQIKDRLEELGQVGPGGYVGSRVVGWGNPRGWLAKLVARQNLSLISEALPLLPAVAAAGEDASQAVLVDAGGSKPYAAAAASSNKSAAAGVDGDGDVVPGVSSAAGAPGTGMWRHRQRRRQQQQQQQQQQGSALLGSSYRAADASNAIASMPKGGVEQSCVHLAPSAGLGLGQSPAWPMQDAESAVTFVFCSVVTPRSKLSMDTGQAKLSAQLSGIISRVIRHCLLALSEPTTTSSSSSSSSSCGACQAAAGQAAGPPALRAAGYLCREMQGDMKYILAFSSPRLALEWCLLVQEALLWQDWPPALFDKPHAAADRRSHLARLSTVAAPGAAAAFAAASAAGADVAAAPARTGPLFRGPRMKMGVACGPLRSVAVDHLGRADYHAVPINMAARYEAVCAQGGQVDSQAMTQSPSTGGLASWLGAGSKASFALRGAGSSGRRKSAGGRGLRLLQQRGMQRGPAQVMPRVPIELPCELCVPQLPPEAFGVEVHQLGSSSSSAARRPPLPGISSGSSCLVLRVMGRFRCGSARLSRAFRAPHTAYQHTNIGTLLLAHWLGFARLATVVVLTATV</sequence>
<evidence type="ECO:0000256" key="4">
    <source>
        <dbReference type="ARBA" id="ARBA00022737"/>
    </source>
</evidence>
<name>A0ABY8TJJ1_TETOB</name>